<dbReference type="EMBL" id="CM023491">
    <property type="protein sequence ID" value="KAH6940663.1"/>
    <property type="molecule type" value="Genomic_DNA"/>
</dbReference>
<organism evidence="1 2">
    <name type="scientific">Hyalomma asiaticum</name>
    <name type="common">Tick</name>
    <dbReference type="NCBI Taxonomy" id="266040"/>
    <lineage>
        <taxon>Eukaryota</taxon>
        <taxon>Metazoa</taxon>
        <taxon>Ecdysozoa</taxon>
        <taxon>Arthropoda</taxon>
        <taxon>Chelicerata</taxon>
        <taxon>Arachnida</taxon>
        <taxon>Acari</taxon>
        <taxon>Parasitiformes</taxon>
        <taxon>Ixodida</taxon>
        <taxon>Ixodoidea</taxon>
        <taxon>Ixodidae</taxon>
        <taxon>Hyalomminae</taxon>
        <taxon>Hyalomma</taxon>
    </lineage>
</organism>
<sequence>MGTTRAAGEAVQSLIAAALVDDAAVNEELRAEELRHRRLQEHLDNVKSEVLQYRNLAKKDEEDLKAARDNVQSKEANLKLLKRQQVLLTEKLSGLEKQLKEELKNSSDKYEEHEAVVRRFEATYRRMKALEEKAKRPYGISDLEKQSEKLKEECRMKEAAVQAYEEQLQQMRAMEKRAAQDKLNAFIIKLAKTGAQHVAHDKQVQELQDQVEQLKVNAAQAKKSHAQKHDKALQASQMTGPLQLHCVAKTPQNKPSSTSLDAPTSFHFEALAVPSTSKQNVMMGSTARLEKVPPPQRSTPSMSPVLMPPPGSAVVRPRPAAGGRKLDSSRFLSDLGLLLQAAPSPKPASAQRRAASTTSGDFGTFASPCKQPRIDDGSASSAPGHKQAHQHPHVPSEKGSSSLAVTTTSMPSHGQREADAAFVQAQATLSQYVVASATTASDKQASAKTPQDECPSPASPVGHHVPARRGQMSAAHGRQQEEVTFHGAEVSQSLAGQHSLKASSKVGPSNVAQRQALMESVGMSSSRLSRETHEGRLACTSRATRSSNDQLVAEEMDLPGPSDPAQGETVRSAMSAKWVTQQSHHTANIVQSGQQALEDTDLPVPNLAQREPPNASSMSAKWNLGFQEKQSHRTSHFAQPIAGQQQALERLDLPGASHAPLRQETLHQDSASSEESKEIQKTGKSVGQPSKQGHMLEQAPNIFNMEQREAAQSPIVSPEWTTHDIQSTEQAGTLKSVDSQDSSKESPSQSEFSFGAAALSPEAGVEDAGYTLFGDDDDSGQVGGFLSMAGTMDTGPKLTF</sequence>
<keyword evidence="2" id="KW-1185">Reference proteome</keyword>
<gene>
    <name evidence="1" type="ORF">HPB50_004082</name>
</gene>
<evidence type="ECO:0000313" key="2">
    <source>
        <dbReference type="Proteomes" id="UP000821845"/>
    </source>
</evidence>
<evidence type="ECO:0000313" key="1">
    <source>
        <dbReference type="EMBL" id="KAH6940663.1"/>
    </source>
</evidence>
<comment type="caution">
    <text evidence="1">The sequence shown here is derived from an EMBL/GenBank/DDBJ whole genome shotgun (WGS) entry which is preliminary data.</text>
</comment>
<protein>
    <submittedName>
        <fullName evidence="1">Uncharacterized protein</fullName>
    </submittedName>
</protein>
<accession>A0ACB7T0L5</accession>
<dbReference type="Proteomes" id="UP000821845">
    <property type="component" value="Chromosome 11"/>
</dbReference>
<reference evidence="1" key="1">
    <citation type="submission" date="2020-05" db="EMBL/GenBank/DDBJ databases">
        <title>Large-scale comparative analyses of tick genomes elucidate their genetic diversity and vector capacities.</title>
        <authorList>
            <person name="Jia N."/>
            <person name="Wang J."/>
            <person name="Shi W."/>
            <person name="Du L."/>
            <person name="Sun Y."/>
            <person name="Zhan W."/>
            <person name="Jiang J."/>
            <person name="Wang Q."/>
            <person name="Zhang B."/>
            <person name="Ji P."/>
            <person name="Sakyi L.B."/>
            <person name="Cui X."/>
            <person name="Yuan T."/>
            <person name="Jiang B."/>
            <person name="Yang W."/>
            <person name="Lam T.T.-Y."/>
            <person name="Chang Q."/>
            <person name="Ding S."/>
            <person name="Wang X."/>
            <person name="Zhu J."/>
            <person name="Ruan X."/>
            <person name="Zhao L."/>
            <person name="Wei J."/>
            <person name="Que T."/>
            <person name="Du C."/>
            <person name="Cheng J."/>
            <person name="Dai P."/>
            <person name="Han X."/>
            <person name="Huang E."/>
            <person name="Gao Y."/>
            <person name="Liu J."/>
            <person name="Shao H."/>
            <person name="Ye R."/>
            <person name="Li L."/>
            <person name="Wei W."/>
            <person name="Wang X."/>
            <person name="Wang C."/>
            <person name="Yang T."/>
            <person name="Huo Q."/>
            <person name="Li W."/>
            <person name="Guo W."/>
            <person name="Chen H."/>
            <person name="Zhou L."/>
            <person name="Ni X."/>
            <person name="Tian J."/>
            <person name="Zhou Y."/>
            <person name="Sheng Y."/>
            <person name="Liu T."/>
            <person name="Pan Y."/>
            <person name="Xia L."/>
            <person name="Li J."/>
            <person name="Zhao F."/>
            <person name="Cao W."/>
        </authorList>
    </citation>
    <scope>NUCLEOTIDE SEQUENCE</scope>
    <source>
        <strain evidence="1">Hyas-2018</strain>
    </source>
</reference>
<name>A0ACB7T0L5_HYAAI</name>
<proteinExistence type="predicted"/>